<comment type="similarity">
    <text evidence="2">Belongs to the RbfA family.</text>
</comment>
<keyword evidence="4" id="KW-1185">Reference proteome</keyword>
<gene>
    <name evidence="2 3" type="primary">rbfA</name>
    <name evidence="3" type="ORF">V3I05_03715</name>
</gene>
<dbReference type="NCBIfam" id="NF001806">
    <property type="entry name" value="PRK00521.3-4"/>
    <property type="match status" value="1"/>
</dbReference>
<evidence type="ECO:0000256" key="1">
    <source>
        <dbReference type="ARBA" id="ARBA00022517"/>
    </source>
</evidence>
<dbReference type="RefSeq" id="WP_295700887.1">
    <property type="nucleotide sequence ID" value="NZ_CP145316.1"/>
</dbReference>
<dbReference type="HAMAP" id="MF_00003">
    <property type="entry name" value="RbfA"/>
    <property type="match status" value="1"/>
</dbReference>
<evidence type="ECO:0000256" key="2">
    <source>
        <dbReference type="HAMAP-Rule" id="MF_00003"/>
    </source>
</evidence>
<evidence type="ECO:0000313" key="3">
    <source>
        <dbReference type="EMBL" id="XAM18801.1"/>
    </source>
</evidence>
<dbReference type="SUPFAM" id="SSF89919">
    <property type="entry name" value="Ribosome-binding factor A, RbfA"/>
    <property type="match status" value="1"/>
</dbReference>
<dbReference type="InterPro" id="IPR023799">
    <property type="entry name" value="RbfA_dom_sf"/>
</dbReference>
<dbReference type="Proteomes" id="UP001434737">
    <property type="component" value="Chromosome"/>
</dbReference>
<comment type="subunit">
    <text evidence="2">Monomer. Binds 30S ribosomal subunits, but not 50S ribosomal subunits or 70S ribosomes.</text>
</comment>
<reference evidence="3 4" key="1">
    <citation type="submission" date="2024-02" db="EMBL/GenBank/DDBJ databases">
        <title>Genome and pathogenicity analysis of Helicobacter mastomyrinus isolated from mice.</title>
        <authorList>
            <person name="Zhu L."/>
        </authorList>
    </citation>
    <scope>NUCLEOTIDE SEQUENCE [LARGE SCALE GENOMIC DNA]</scope>
    <source>
        <strain evidence="3 4">Hm-17</strain>
    </source>
</reference>
<organism evidence="3 4">
    <name type="scientific">Helicobacter mastomyrinus</name>
    <dbReference type="NCBI Taxonomy" id="287948"/>
    <lineage>
        <taxon>Bacteria</taxon>
        <taxon>Pseudomonadati</taxon>
        <taxon>Campylobacterota</taxon>
        <taxon>Epsilonproteobacteria</taxon>
        <taxon>Campylobacterales</taxon>
        <taxon>Helicobacteraceae</taxon>
        <taxon>Helicobacter</taxon>
    </lineage>
</organism>
<sequence>MNIKQQRLESLLVEVLSEALSQLSDTQINSLSITGVKCSRGKQSAEVFIEGSALSGEERTQILHKLHKAQGILKEYVMSATQWFRAPNLRFSFDDSLYHTNNLDAIFAQIAKDKH</sequence>
<keyword evidence="1 2" id="KW-0690">Ribosome biogenesis</keyword>
<comment type="subcellular location">
    <subcellularLocation>
        <location evidence="2">Cytoplasm</location>
    </subcellularLocation>
</comment>
<comment type="function">
    <text evidence="2">One of several proteins that assist in the late maturation steps of the functional core of the 30S ribosomal subunit. Associates with free 30S ribosomal subunits (but not with 30S subunits that are part of 70S ribosomes or polysomes). Required for efficient processing of 16S rRNA. May interact with the 5'-terminal helix region of 16S rRNA.</text>
</comment>
<dbReference type="Gene3D" id="3.30.300.20">
    <property type="match status" value="1"/>
</dbReference>
<keyword evidence="2" id="KW-0963">Cytoplasm</keyword>
<protein>
    <recommendedName>
        <fullName evidence="2">Ribosome-binding factor A</fullName>
    </recommendedName>
</protein>
<proteinExistence type="inferred from homology"/>
<dbReference type="InterPro" id="IPR000238">
    <property type="entry name" value="RbfA"/>
</dbReference>
<dbReference type="NCBIfam" id="TIGR00082">
    <property type="entry name" value="rbfA"/>
    <property type="match status" value="1"/>
</dbReference>
<accession>A0ABZ3F9S6</accession>
<name>A0ABZ3F9S6_9HELI</name>
<evidence type="ECO:0000313" key="4">
    <source>
        <dbReference type="Proteomes" id="UP001434737"/>
    </source>
</evidence>
<dbReference type="EMBL" id="CP145316">
    <property type="protein sequence ID" value="XAM18801.1"/>
    <property type="molecule type" value="Genomic_DNA"/>
</dbReference>
<dbReference type="InterPro" id="IPR015946">
    <property type="entry name" value="KH_dom-like_a/b"/>
</dbReference>
<dbReference type="Pfam" id="PF02033">
    <property type="entry name" value="RBFA"/>
    <property type="match status" value="1"/>
</dbReference>